<dbReference type="Pfam" id="PF02518">
    <property type="entry name" value="HATPase_c"/>
    <property type="match status" value="1"/>
</dbReference>
<dbReference type="InterPro" id="IPR005467">
    <property type="entry name" value="His_kinase_dom"/>
</dbReference>
<keyword evidence="4" id="KW-0808">Transferase</keyword>
<feature type="domain" description="PAC" evidence="9">
    <location>
        <begin position="1604"/>
        <end position="1659"/>
    </location>
</feature>
<evidence type="ECO:0000256" key="6">
    <source>
        <dbReference type="SAM" id="Coils"/>
    </source>
</evidence>
<dbReference type="InterPro" id="IPR001610">
    <property type="entry name" value="PAC"/>
</dbReference>
<dbReference type="EMBL" id="JBHSAW010000004">
    <property type="protein sequence ID" value="MFC4095037.1"/>
    <property type="molecule type" value="Genomic_DNA"/>
</dbReference>
<reference evidence="11" key="1">
    <citation type="journal article" date="2019" name="Int. J. Syst. Evol. Microbiol.">
        <title>The Global Catalogue of Microorganisms (GCM) 10K type strain sequencing project: providing services to taxonomists for standard genome sequencing and annotation.</title>
        <authorList>
            <consortium name="The Broad Institute Genomics Platform"/>
            <consortium name="The Broad Institute Genome Sequencing Center for Infectious Disease"/>
            <person name="Wu L."/>
            <person name="Ma J."/>
        </authorList>
    </citation>
    <scope>NUCLEOTIDE SEQUENCE [LARGE SCALE GENOMIC DNA]</scope>
    <source>
        <strain evidence="11">CECT 7477</strain>
    </source>
</reference>
<evidence type="ECO:0000313" key="11">
    <source>
        <dbReference type="Proteomes" id="UP001595814"/>
    </source>
</evidence>
<dbReference type="Gene3D" id="1.10.287.130">
    <property type="match status" value="1"/>
</dbReference>
<dbReference type="Proteomes" id="UP001595814">
    <property type="component" value="Unassembled WGS sequence"/>
</dbReference>
<evidence type="ECO:0000259" key="8">
    <source>
        <dbReference type="PROSITE" id="PS50112"/>
    </source>
</evidence>
<dbReference type="InterPro" id="IPR003594">
    <property type="entry name" value="HATPase_dom"/>
</dbReference>
<feature type="domain" description="PAC" evidence="9">
    <location>
        <begin position="847"/>
        <end position="899"/>
    </location>
</feature>
<accession>A0ABV8JKG4</accession>
<evidence type="ECO:0000256" key="5">
    <source>
        <dbReference type="ARBA" id="ARBA00022777"/>
    </source>
</evidence>
<dbReference type="InterPro" id="IPR035965">
    <property type="entry name" value="PAS-like_dom_sf"/>
</dbReference>
<gene>
    <name evidence="10" type="ORF">ACFOUT_04070</name>
</gene>
<dbReference type="SUPFAM" id="SSF55785">
    <property type="entry name" value="PYP-like sensor domain (PAS domain)"/>
    <property type="match status" value="16"/>
</dbReference>
<organism evidence="10 11">
    <name type="scientific">Euzebyella saccharophila</name>
    <dbReference type="NCBI Taxonomy" id="679664"/>
    <lineage>
        <taxon>Bacteria</taxon>
        <taxon>Pseudomonadati</taxon>
        <taxon>Bacteroidota</taxon>
        <taxon>Flavobacteriia</taxon>
        <taxon>Flavobacteriales</taxon>
        <taxon>Flavobacteriaceae</taxon>
        <taxon>Euzebyella</taxon>
    </lineage>
</organism>
<dbReference type="InterPro" id="IPR052162">
    <property type="entry name" value="Sensor_kinase/Photoreceptor"/>
</dbReference>
<evidence type="ECO:0000256" key="3">
    <source>
        <dbReference type="ARBA" id="ARBA00022553"/>
    </source>
</evidence>
<evidence type="ECO:0000256" key="1">
    <source>
        <dbReference type="ARBA" id="ARBA00000085"/>
    </source>
</evidence>
<comment type="caution">
    <text evidence="10">The sequence shown here is derived from an EMBL/GenBank/DDBJ whole genome shotgun (WGS) entry which is preliminary data.</text>
</comment>
<dbReference type="InterPro" id="IPR000700">
    <property type="entry name" value="PAS-assoc_C"/>
</dbReference>
<dbReference type="CDD" id="cd00130">
    <property type="entry name" value="PAS"/>
    <property type="match status" value="12"/>
</dbReference>
<dbReference type="PROSITE" id="PS50113">
    <property type="entry name" value="PAC"/>
    <property type="match status" value="13"/>
</dbReference>
<dbReference type="InterPro" id="IPR036890">
    <property type="entry name" value="HATPase_C_sf"/>
</dbReference>
<proteinExistence type="predicted"/>
<keyword evidence="5" id="KW-0418">Kinase</keyword>
<dbReference type="InterPro" id="IPR013655">
    <property type="entry name" value="PAS_fold_3"/>
</dbReference>
<evidence type="ECO:0000259" key="7">
    <source>
        <dbReference type="PROSITE" id="PS50109"/>
    </source>
</evidence>
<keyword evidence="6" id="KW-0175">Coiled coil</keyword>
<feature type="domain" description="PAS" evidence="8">
    <location>
        <begin position="1432"/>
        <end position="1477"/>
    </location>
</feature>
<keyword evidence="3" id="KW-0597">Phosphoprotein</keyword>
<sequence length="2268" mass="262008">MGEKMLQESDLKDLRADINKVAKIGIYHVDLITGVSYWDTVLKDIFEIPHDFEPYMGASDQFFPDPKQLELKHATYQKSIKNGTPFEMENQIVTAKGNHKTVRAFGHPTFKDGECVALSGGLMDVTGQKQTEHDLMQIKEQWDMAENIAKIGYWQWNIAEDHFKCSDNLRETYGIGMGTRINLELILSKVHRDDREMLSSNIKEFLKTKQFNKFMYRVCPNEGETRFLQAYGKVISNASGQAIEMVGTTQDITENLSQQQDLSQKNQLLGFAEEMANLGHWIIDLEKDTIEWSDTLYRLYDEELGSKITYESFLEKIHPEDRQTVIDHTRQAIKTGKKQEFIHRSYHQDGTIHYLKVIGKAVTNKNGWSIKLTGITVDITKEILRSQELETGNQQLKYAEELANFGFYRLDLITGIAEWSDNTHRIYGIPMDQKVTLEQYLSKIHPDDQYKAHDILSGTHDNESTIKFHHRTVPIDGKVKHIEALVNVEKDKNGNTIAFRGTVNDITEQVTNEFELRCKTQLLDIGETLANMAYWEWDVVKDQIKCSDNLYRIHGYDQGTPLNKAAIINSIHPEDREATEQRIKKYISQGVFKKFTHRIVHDNGTTITVEVTGSAVTNKGGKVIQINGVTQDVTETILREQELIRKNQLMQLGEQIGQMGFWQWFPEKDEFIWSDNAYRLLGLEIGSPMNLAAVAKISHPDDVPLIKSKTEEFLKTKVFTTFQYRIILPNGDIRTFELAGDIIVNGQGRVKEILGTAQDISERLAQQEEMIAQNQLMDAAEQVGNVGFWRWTPDDGVYTMSDNVYRIFGWEIGTPMNLEDSIAFVHPEDIPLVQEHTGRIFTEKVFDRFSYRILKKGTEVRWVEVNGSIVENNIGDIVEVTGTTQDITEKVIAKKALEEKNNHLLEAERMANLGHWQWNANKDVFIWSDNLYRIFGFELGIPMTMQLLTSKVIPEDMPKIERIIMEILENKEFPKFRYRIFGPDNAIKTLQIEGKITEVEGEILLTGVTQDISETVLQQLKLEEKNNQLQLAEKMAKMGNWHWDSLTNEVVWSDHLYEIFDHPKDQPLSYEVYLSYVHEEDYGYVKGKIDEARETGVYEKLIYRIRLKNGKIKTISSTGTVVCDIQGKFTEMMGTCQDVTEQVLKEHELTEKNLQLNFAEEMAGLGYWSWNVKTDDVQWSDNVYRIFEKEMHQKVRFNDAFDRTHPDDVASFQKFIDEIFKTKTFRPYQYRIVLENGIEKHVEIDARLKLNKKGEITHISGTVHDITQIIKDQEEKERRNQLFVLGERISKMGHWRWFPSTNELEWSDNIYRLYNVEIGIPVDIEFMANHIHPEDVSKLYDMMAHCLEQKSFKRWTHRIINENGFISTIEINGELIFDSKGNITEVIGTGQDVTDRLRTQEELVLKNKQLNNAEKMAKIGHWQWTIGEDNSYWSNNLYEIHGVEVNSEISVEKYLTFVHENDRNKVRDTIEGALESKIFSPVIYRIVLPNGNIKTMRTIGDVVLNESGEPVKLVGTIQDISEQITKELELEHKNDQLVAAEKMAKIGHWRWNLDSDTAYWSDNLYHIHGLPKDTVITLEKYFDCIVEEDREMVQRNLETTIATKKIEGNVYRISLPQGGTKTIKGVGKVILNQSGEVTELMGTCQDISDQVAREQELVEKNRMMSFAEELSGIGYWKWDVINDVIEKSENLLKILDFKPGTLLNFNKYLLRVHPKDMDMVVAKSQQIVREKTFEKFTHRIIRLDGSERTLELTGEVILNTAGNVIELIGSSNDITERINYEQELKQQNQLLKISEELSGIGHFKWNMLHEKFEISDNLYRILDLEPDTSMDYERYMECLHPEDRELVTLSFYDFLQKRKFEQFTHRIIRKNGTVRTLEVVGEFITDKNGVVEMIGTAQDITERRMAEIKFRGLLESAPDAMIITDRQGNIQFTNKQARLLLRYEPDELIGKPITSLYPNKFKNLHILYATQFLENPSEMYVIQNQELFIFNKRGERIPVQVSFGPVETADGLLISIAVRDITARRNAEQKIIEANKRLKETSKKLNIQNKQLSDFNHITSHNLRAPVSNLNSLLDLYLAEEDPLKREVLFRKFEKVIHHLSDTLETLIETLRIKSETKDNKTKLYFNDALQKTEELLTAQISDSEIKITSDFSHASNITYNQVYLDSIFLNLVSNAIKYRSPDRPSTLEVKSWKEGDKTLISFKDNGLGIDLKKHGAKLFGLNKVFHRHPEAKGVGLFLTKAQIEAMGGSIKVESTVGKGTTFIINLD</sequence>
<feature type="domain" description="PAC" evidence="9">
    <location>
        <begin position="1983"/>
        <end position="2033"/>
    </location>
</feature>
<feature type="domain" description="PAC" evidence="9">
    <location>
        <begin position="1480"/>
        <end position="1532"/>
    </location>
</feature>
<feature type="domain" description="Histidine kinase" evidence="7">
    <location>
        <begin position="2058"/>
        <end position="2268"/>
    </location>
</feature>
<dbReference type="NCBIfam" id="TIGR00229">
    <property type="entry name" value="sensory_box"/>
    <property type="match status" value="6"/>
</dbReference>
<feature type="domain" description="PAC" evidence="9">
    <location>
        <begin position="1226"/>
        <end position="1278"/>
    </location>
</feature>
<dbReference type="InterPro" id="IPR000014">
    <property type="entry name" value="PAS"/>
</dbReference>
<feature type="domain" description="PAC" evidence="9">
    <location>
        <begin position="1099"/>
        <end position="1151"/>
    </location>
</feature>
<name>A0ABV8JKG4_9FLAO</name>
<dbReference type="PROSITE" id="PS50109">
    <property type="entry name" value="HIS_KIN"/>
    <property type="match status" value="1"/>
</dbReference>
<evidence type="ECO:0000259" key="9">
    <source>
        <dbReference type="PROSITE" id="PS50113"/>
    </source>
</evidence>
<dbReference type="PRINTS" id="PR00344">
    <property type="entry name" value="BCTRLSENSOR"/>
</dbReference>
<feature type="domain" description="PAS" evidence="8">
    <location>
        <begin position="1552"/>
        <end position="1604"/>
    </location>
</feature>
<feature type="domain" description="PAC" evidence="9">
    <location>
        <begin position="1861"/>
        <end position="1912"/>
    </location>
</feature>
<evidence type="ECO:0000256" key="2">
    <source>
        <dbReference type="ARBA" id="ARBA00012438"/>
    </source>
</evidence>
<dbReference type="SUPFAM" id="SSF55874">
    <property type="entry name" value="ATPase domain of HSP90 chaperone/DNA topoisomerase II/histidine kinase"/>
    <property type="match status" value="1"/>
</dbReference>
<dbReference type="RefSeq" id="WP_192461234.1">
    <property type="nucleotide sequence ID" value="NZ_JACYFJ010000001.1"/>
</dbReference>
<feature type="domain" description="PAC" evidence="9">
    <location>
        <begin position="720"/>
        <end position="772"/>
    </location>
</feature>
<feature type="coiled-coil region" evidence="6">
    <location>
        <begin position="2024"/>
        <end position="2051"/>
    </location>
</feature>
<feature type="domain" description="PAC" evidence="9">
    <location>
        <begin position="212"/>
        <end position="264"/>
    </location>
</feature>
<evidence type="ECO:0000313" key="10">
    <source>
        <dbReference type="EMBL" id="MFC4095037.1"/>
    </source>
</evidence>
<dbReference type="Gene3D" id="3.30.450.20">
    <property type="entry name" value="PAS domain"/>
    <property type="match status" value="16"/>
</dbReference>
<protein>
    <recommendedName>
        <fullName evidence="2">histidine kinase</fullName>
        <ecNumber evidence="2">2.7.13.3</ecNumber>
    </recommendedName>
</protein>
<dbReference type="PROSITE" id="PS50112">
    <property type="entry name" value="PAS"/>
    <property type="match status" value="4"/>
</dbReference>
<feature type="domain" description="PAS" evidence="8">
    <location>
        <begin position="1906"/>
        <end position="1951"/>
    </location>
</feature>
<feature type="domain" description="PAC" evidence="9">
    <location>
        <begin position="1353"/>
        <end position="1405"/>
    </location>
</feature>
<keyword evidence="11" id="KW-1185">Reference proteome</keyword>
<feature type="domain" description="PAC" evidence="9">
    <location>
        <begin position="593"/>
        <end position="645"/>
    </location>
</feature>
<evidence type="ECO:0000256" key="4">
    <source>
        <dbReference type="ARBA" id="ARBA00022679"/>
    </source>
</evidence>
<comment type="catalytic activity">
    <reaction evidence="1">
        <text>ATP + protein L-histidine = ADP + protein N-phospho-L-histidine.</text>
        <dbReference type="EC" id="2.7.13.3"/>
    </reaction>
</comment>
<dbReference type="SMART" id="SM00091">
    <property type="entry name" value="PAS"/>
    <property type="match status" value="10"/>
</dbReference>
<dbReference type="Pfam" id="PF08447">
    <property type="entry name" value="PAS_3"/>
    <property type="match status" value="13"/>
</dbReference>
<dbReference type="PANTHER" id="PTHR43304:SF1">
    <property type="entry name" value="PAC DOMAIN-CONTAINING PROTEIN"/>
    <property type="match status" value="1"/>
</dbReference>
<dbReference type="InterPro" id="IPR004358">
    <property type="entry name" value="Sig_transdc_His_kin-like_C"/>
</dbReference>
<dbReference type="Gene3D" id="3.30.565.10">
    <property type="entry name" value="Histidine kinase-like ATPase, C-terminal domain"/>
    <property type="match status" value="1"/>
</dbReference>
<dbReference type="PANTHER" id="PTHR43304">
    <property type="entry name" value="PHYTOCHROME-LIKE PROTEIN CPH1"/>
    <property type="match status" value="1"/>
</dbReference>
<dbReference type="SMART" id="SM00387">
    <property type="entry name" value="HATPase_c"/>
    <property type="match status" value="1"/>
</dbReference>
<feature type="domain" description="PAC" evidence="9">
    <location>
        <begin position="1734"/>
        <end position="1786"/>
    </location>
</feature>
<feature type="domain" description="PAC" evidence="9">
    <location>
        <begin position="339"/>
        <end position="391"/>
    </location>
</feature>
<dbReference type="Pfam" id="PF13426">
    <property type="entry name" value="PAS_9"/>
    <property type="match status" value="1"/>
</dbReference>
<dbReference type="Gene3D" id="2.10.70.100">
    <property type="match status" value="11"/>
</dbReference>
<feature type="domain" description="PAS" evidence="8">
    <location>
        <begin position="547"/>
        <end position="590"/>
    </location>
</feature>
<dbReference type="SMART" id="SM00086">
    <property type="entry name" value="PAC"/>
    <property type="match status" value="16"/>
</dbReference>
<dbReference type="EC" id="2.7.13.3" evidence="2"/>